<keyword evidence="7" id="KW-0436">Ligase</keyword>
<dbReference type="InterPro" id="IPR036621">
    <property type="entry name" value="Anticodon-bd_dom_sf"/>
</dbReference>
<dbReference type="Pfam" id="PF00458">
    <property type="entry name" value="WHEP-TRS"/>
    <property type="match status" value="1"/>
</dbReference>
<evidence type="ECO:0000256" key="3">
    <source>
        <dbReference type="ARBA" id="ARBA00011738"/>
    </source>
</evidence>
<keyword evidence="12" id="KW-0030">Aminoacyl-tRNA synthetase</keyword>
<protein>
    <recommendedName>
        <fullName evidence="5">Glycine--tRNA ligase</fullName>
        <ecNumber evidence="4">6.1.1.14</ecNumber>
    </recommendedName>
    <alternativeName>
        <fullName evidence="13">Diadenosine tetraphosphate synthetase</fullName>
    </alternativeName>
</protein>
<proteinExistence type="inferred from homology"/>
<evidence type="ECO:0000256" key="2">
    <source>
        <dbReference type="ARBA" id="ARBA00008226"/>
    </source>
</evidence>
<dbReference type="InterPro" id="IPR002315">
    <property type="entry name" value="tRNA-synt_gly"/>
</dbReference>
<dbReference type="PRINTS" id="PR01043">
    <property type="entry name" value="TRNASYNTHGLY"/>
</dbReference>
<dbReference type="Gene3D" id="3.40.50.800">
    <property type="entry name" value="Anticodon-binding domain"/>
    <property type="match status" value="1"/>
</dbReference>
<keyword evidence="6" id="KW-0963">Cytoplasm</keyword>
<dbReference type="PROSITE" id="PS50862">
    <property type="entry name" value="AA_TRNA_LIGASE_II"/>
    <property type="match status" value="1"/>
</dbReference>
<evidence type="ECO:0000256" key="15">
    <source>
        <dbReference type="ARBA" id="ARBA00049523"/>
    </source>
</evidence>
<feature type="transmembrane region" description="Helical" evidence="16">
    <location>
        <begin position="6"/>
        <end position="25"/>
    </location>
</feature>
<dbReference type="AlphaFoldDB" id="A0A6G0TF71"/>
<dbReference type="FunFam" id="3.40.50.800:FF:000004">
    <property type="entry name" value="Glycine--tRNA ligase 2"/>
    <property type="match status" value="1"/>
</dbReference>
<evidence type="ECO:0000313" key="19">
    <source>
        <dbReference type="EMBL" id="KAE9531949.1"/>
    </source>
</evidence>
<keyword evidence="20" id="KW-1185">Reference proteome</keyword>
<dbReference type="Gene3D" id="3.30.930.10">
    <property type="entry name" value="Bira Bifunctional Protein, Domain 2"/>
    <property type="match status" value="1"/>
</dbReference>
<dbReference type="CDD" id="cd00858">
    <property type="entry name" value="GlyRS_anticodon"/>
    <property type="match status" value="1"/>
</dbReference>
<comment type="subcellular location">
    <subcellularLocation>
        <location evidence="1">Cytoplasm</location>
    </subcellularLocation>
</comment>
<dbReference type="EC" id="6.1.1.14" evidence="4"/>
<feature type="domain" description="Aminoacyl-transfer RNA synthetases class-II family profile" evidence="17">
    <location>
        <begin position="184"/>
        <end position="696"/>
    </location>
</feature>
<dbReference type="Gene3D" id="3.30.720.200">
    <property type="match status" value="1"/>
</dbReference>
<dbReference type="SUPFAM" id="SSF47060">
    <property type="entry name" value="S15/NS1 RNA-binding domain"/>
    <property type="match status" value="1"/>
</dbReference>
<keyword evidence="16" id="KW-0812">Transmembrane</keyword>
<dbReference type="GO" id="GO:0070150">
    <property type="term" value="P:mitochondrial glycyl-tRNA aminoacylation"/>
    <property type="evidence" value="ECO:0007669"/>
    <property type="project" value="TreeGrafter"/>
</dbReference>
<dbReference type="InterPro" id="IPR009068">
    <property type="entry name" value="uS15_NS1_RNA-bd_sf"/>
</dbReference>
<evidence type="ECO:0000256" key="10">
    <source>
        <dbReference type="ARBA" id="ARBA00022840"/>
    </source>
</evidence>
<dbReference type="OrthoDB" id="57698at2759"/>
<dbReference type="Gene3D" id="3.30.40.230">
    <property type="match status" value="1"/>
</dbReference>
<keyword evidence="16" id="KW-1133">Transmembrane helix</keyword>
<comment type="similarity">
    <text evidence="2">Belongs to the class-II aminoacyl-tRNA synthetase family.</text>
</comment>
<evidence type="ECO:0000256" key="1">
    <source>
        <dbReference type="ARBA" id="ARBA00004496"/>
    </source>
</evidence>
<comment type="caution">
    <text evidence="19">The sequence shown here is derived from an EMBL/GenBank/DDBJ whole genome shotgun (WGS) entry which is preliminary data.</text>
</comment>
<dbReference type="CDD" id="cd00774">
    <property type="entry name" value="GlyRS-like_core"/>
    <property type="match status" value="1"/>
</dbReference>
<gene>
    <name evidence="19" type="ORF">AGLY_010151</name>
</gene>
<dbReference type="FunFam" id="3.30.40.230:FF:000001">
    <property type="entry name" value="Glycine--tRNA ligase"/>
    <property type="match status" value="1"/>
</dbReference>
<dbReference type="SMART" id="SM00991">
    <property type="entry name" value="WHEP-TRS"/>
    <property type="match status" value="1"/>
</dbReference>
<dbReference type="SUPFAM" id="SSF52954">
    <property type="entry name" value="Class II aaRS ABD-related"/>
    <property type="match status" value="1"/>
</dbReference>
<evidence type="ECO:0000256" key="13">
    <source>
        <dbReference type="ARBA" id="ARBA00030057"/>
    </source>
</evidence>
<evidence type="ECO:0000256" key="16">
    <source>
        <dbReference type="SAM" id="Phobius"/>
    </source>
</evidence>
<dbReference type="NCBIfam" id="TIGR00389">
    <property type="entry name" value="glyS_dimeric"/>
    <property type="match status" value="1"/>
</dbReference>
<dbReference type="Proteomes" id="UP000475862">
    <property type="component" value="Unassembled WGS sequence"/>
</dbReference>
<dbReference type="Pfam" id="PF00587">
    <property type="entry name" value="tRNA-synt_2b"/>
    <property type="match status" value="1"/>
</dbReference>
<dbReference type="SUPFAM" id="SSF55681">
    <property type="entry name" value="Class II aaRS and biotin synthetases"/>
    <property type="match status" value="1"/>
</dbReference>
<evidence type="ECO:0000256" key="11">
    <source>
        <dbReference type="ARBA" id="ARBA00022917"/>
    </source>
</evidence>
<evidence type="ECO:0000256" key="14">
    <source>
        <dbReference type="ARBA" id="ARBA00048436"/>
    </source>
</evidence>
<dbReference type="InterPro" id="IPR006195">
    <property type="entry name" value="aa-tRNA-synth_II"/>
</dbReference>
<accession>A0A6G0TF71</accession>
<dbReference type="Gene3D" id="1.10.287.10">
    <property type="entry name" value="S15/NS1, RNA-binding"/>
    <property type="match status" value="1"/>
</dbReference>
<dbReference type="GO" id="GO:0005524">
    <property type="term" value="F:ATP binding"/>
    <property type="evidence" value="ECO:0007669"/>
    <property type="project" value="UniProtKB-KW"/>
</dbReference>
<keyword evidence="10" id="KW-0067">ATP-binding</keyword>
<sequence length="799" mass="90893">MASTHHGYSIFTSFPVLYIIILVRVQDVRHLPVYKGYIIITNDIKSLSRIIYPEPGMSRLHYMNLKLVFRQILTAGKFRVQTCLSVSTRYYSKLSNWGTKKSATHVKITNYHPEAMADPQIEQILAPLREAVKKQGVVVRSLKESNASDMEVKKAVGELKALKKQLDDKELALQPPSETFNRSKFADLMIRRFFYDQSFSIYGGVAGLYDFGPMGCALKSNILEQWKRFFVLEEQMLEIDCSMLTPERVLETSGHVEKFADTMVKDKKTGECFRLDHLIKNRLETLIKDKKQTPEVKEECKDIIIKLDGMTTEQMSDIVNKFNMKSPTTGNDLSEPVDFNLMFATQIGPTGDQKGFLRPETAQGIFVNFKRLLEFNQGRLPFAAAQIGNAFRNEISPRSGLLRVREFTMAEIEHFCDPSDKSHSKFVDVENTTMKLYSACNQMDGQPPIDITIGEAVSKGMVANQTLGYFMARIYMFMMKIGVTKEKLRFRQHMSNEMAHYAVDCWDAECLTSYGWVECIGCADRSAYDLSKHGEETKQRLVAERKLPAPKTIQVTELEMDKGLIGKTLRKDSKECVDKLSKLSINEVKQLHEFIDNGKPDPTTGLTLCKIGNKEFSINKEMIPLKSYSKTIHVEEIVPNVIEPSFGIGRIIYTLLEHTFKIREKDEQRTYLSLPPLVAPLKCCVLPLLDNDKFTPLVSMLSKNLCLKGVSNKIDDSSGSVGRRYARTDEIAVPYCITVDFDSLVEPQSVTIRERDSMEQIRVPVSEVVDLVQNLSQGNIVWNVAKVKYPKFESQQTNE</sequence>
<keyword evidence="16" id="KW-0472">Membrane</keyword>
<keyword evidence="8" id="KW-0808">Transferase</keyword>
<dbReference type="InterPro" id="IPR000738">
    <property type="entry name" value="WHEP-TRS_dom"/>
</dbReference>
<dbReference type="InterPro" id="IPR002314">
    <property type="entry name" value="aa-tRNA-synt_IIb"/>
</dbReference>
<comment type="catalytic activity">
    <reaction evidence="14">
        <text>2 ATP + H(+) = P(1),P(4)-bis(5'-adenosyl) tetraphosphate + diphosphate</text>
        <dbReference type="Rhea" id="RHEA:34935"/>
        <dbReference type="ChEBI" id="CHEBI:15378"/>
        <dbReference type="ChEBI" id="CHEBI:30616"/>
        <dbReference type="ChEBI" id="CHEBI:33019"/>
        <dbReference type="ChEBI" id="CHEBI:58141"/>
    </reaction>
    <physiologicalReaction direction="left-to-right" evidence="14">
        <dbReference type="Rhea" id="RHEA:34936"/>
    </physiologicalReaction>
</comment>
<evidence type="ECO:0000256" key="6">
    <source>
        <dbReference type="ARBA" id="ARBA00022490"/>
    </source>
</evidence>
<dbReference type="PANTHER" id="PTHR10745:SF0">
    <property type="entry name" value="GLYCINE--TRNA LIGASE"/>
    <property type="match status" value="1"/>
</dbReference>
<comment type="subunit">
    <text evidence="3">Homodimer.</text>
</comment>
<evidence type="ECO:0000256" key="12">
    <source>
        <dbReference type="ARBA" id="ARBA00023146"/>
    </source>
</evidence>
<dbReference type="PANTHER" id="PTHR10745">
    <property type="entry name" value="GLYCYL-TRNA SYNTHETASE/DNA POLYMERASE SUBUNIT GAMMA-2"/>
    <property type="match status" value="1"/>
</dbReference>
<dbReference type="EMBL" id="VYZN01000040">
    <property type="protein sequence ID" value="KAE9531949.1"/>
    <property type="molecule type" value="Genomic_DNA"/>
</dbReference>
<evidence type="ECO:0000259" key="18">
    <source>
        <dbReference type="PROSITE" id="PS51185"/>
    </source>
</evidence>
<dbReference type="NCBIfam" id="NF003211">
    <property type="entry name" value="PRK04173.1"/>
    <property type="match status" value="1"/>
</dbReference>
<dbReference type="GO" id="GO:0004820">
    <property type="term" value="F:glycine-tRNA ligase activity"/>
    <property type="evidence" value="ECO:0007669"/>
    <property type="project" value="UniProtKB-EC"/>
</dbReference>
<comment type="catalytic activity">
    <reaction evidence="15">
        <text>tRNA(Gly) + glycine + ATP = glycyl-tRNA(Gly) + AMP + diphosphate</text>
        <dbReference type="Rhea" id="RHEA:16013"/>
        <dbReference type="Rhea" id="RHEA-COMP:9664"/>
        <dbReference type="Rhea" id="RHEA-COMP:9683"/>
        <dbReference type="ChEBI" id="CHEBI:30616"/>
        <dbReference type="ChEBI" id="CHEBI:33019"/>
        <dbReference type="ChEBI" id="CHEBI:57305"/>
        <dbReference type="ChEBI" id="CHEBI:78442"/>
        <dbReference type="ChEBI" id="CHEBI:78522"/>
        <dbReference type="ChEBI" id="CHEBI:456215"/>
        <dbReference type="EC" id="6.1.1.14"/>
    </reaction>
    <physiologicalReaction direction="left-to-right" evidence="15">
        <dbReference type="Rhea" id="RHEA:16014"/>
    </physiologicalReaction>
</comment>
<evidence type="ECO:0000256" key="7">
    <source>
        <dbReference type="ARBA" id="ARBA00022598"/>
    </source>
</evidence>
<dbReference type="InterPro" id="IPR027031">
    <property type="entry name" value="Gly-tRNA_synthase/POLG2"/>
</dbReference>
<name>A0A6G0TF71_APHGL</name>
<evidence type="ECO:0000313" key="20">
    <source>
        <dbReference type="Proteomes" id="UP000475862"/>
    </source>
</evidence>
<evidence type="ECO:0000259" key="17">
    <source>
        <dbReference type="PROSITE" id="PS50862"/>
    </source>
</evidence>
<feature type="domain" description="WHEP-TRS" evidence="18">
    <location>
        <begin position="124"/>
        <end position="180"/>
    </location>
</feature>
<dbReference type="InterPro" id="IPR004154">
    <property type="entry name" value="Anticodon-bd"/>
</dbReference>
<keyword evidence="11" id="KW-0648">Protein biosynthesis</keyword>
<keyword evidence="9" id="KW-0547">Nucleotide-binding</keyword>
<dbReference type="FunFam" id="3.30.930.10:FF:000010">
    <property type="entry name" value="Glycyl-tRNA synthetase 1"/>
    <property type="match status" value="1"/>
</dbReference>
<evidence type="ECO:0000256" key="9">
    <source>
        <dbReference type="ARBA" id="ARBA00022741"/>
    </source>
</evidence>
<reference evidence="19 20" key="1">
    <citation type="submission" date="2019-08" db="EMBL/GenBank/DDBJ databases">
        <title>The genome of the soybean aphid Biotype 1, its phylome, world population structure and adaptation to the North American continent.</title>
        <authorList>
            <person name="Giordano R."/>
            <person name="Donthu R.K."/>
            <person name="Hernandez A.G."/>
            <person name="Wright C.L."/>
            <person name="Zimin A.V."/>
        </authorList>
    </citation>
    <scope>NUCLEOTIDE SEQUENCE [LARGE SCALE GENOMIC DNA]</scope>
    <source>
        <tissue evidence="19">Whole aphids</tissue>
    </source>
</reference>
<dbReference type="GO" id="GO:0005739">
    <property type="term" value="C:mitochondrion"/>
    <property type="evidence" value="ECO:0007669"/>
    <property type="project" value="TreeGrafter"/>
</dbReference>
<dbReference type="InterPro" id="IPR045864">
    <property type="entry name" value="aa-tRNA-synth_II/BPL/LPL"/>
</dbReference>
<organism evidence="19 20">
    <name type="scientific">Aphis glycines</name>
    <name type="common">Soybean aphid</name>
    <dbReference type="NCBI Taxonomy" id="307491"/>
    <lineage>
        <taxon>Eukaryota</taxon>
        <taxon>Metazoa</taxon>
        <taxon>Ecdysozoa</taxon>
        <taxon>Arthropoda</taxon>
        <taxon>Hexapoda</taxon>
        <taxon>Insecta</taxon>
        <taxon>Pterygota</taxon>
        <taxon>Neoptera</taxon>
        <taxon>Paraneoptera</taxon>
        <taxon>Hemiptera</taxon>
        <taxon>Sternorrhyncha</taxon>
        <taxon>Aphidomorpha</taxon>
        <taxon>Aphidoidea</taxon>
        <taxon>Aphididae</taxon>
        <taxon>Aphidini</taxon>
        <taxon>Aphis</taxon>
        <taxon>Aphis</taxon>
    </lineage>
</organism>
<evidence type="ECO:0000256" key="8">
    <source>
        <dbReference type="ARBA" id="ARBA00022679"/>
    </source>
</evidence>
<evidence type="ECO:0000256" key="4">
    <source>
        <dbReference type="ARBA" id="ARBA00012829"/>
    </source>
</evidence>
<dbReference type="InterPro" id="IPR033731">
    <property type="entry name" value="GlyRS-like_core"/>
</dbReference>
<dbReference type="PROSITE" id="PS51185">
    <property type="entry name" value="WHEP_TRS_2"/>
    <property type="match status" value="1"/>
</dbReference>
<dbReference type="GO" id="GO:0016740">
    <property type="term" value="F:transferase activity"/>
    <property type="evidence" value="ECO:0007669"/>
    <property type="project" value="UniProtKB-KW"/>
</dbReference>
<evidence type="ECO:0000256" key="5">
    <source>
        <dbReference type="ARBA" id="ARBA00019404"/>
    </source>
</evidence>
<dbReference type="Pfam" id="PF03129">
    <property type="entry name" value="HGTP_anticodon"/>
    <property type="match status" value="1"/>
</dbReference>